<protein>
    <submittedName>
        <fullName evidence="2">Uncharacterized protein</fullName>
    </submittedName>
</protein>
<name>A0AA36ASM6_OCTVU</name>
<reference evidence="2" key="1">
    <citation type="submission" date="2023-08" db="EMBL/GenBank/DDBJ databases">
        <authorList>
            <person name="Alioto T."/>
            <person name="Alioto T."/>
            <person name="Gomez Garrido J."/>
        </authorList>
    </citation>
    <scope>NUCLEOTIDE SEQUENCE</scope>
</reference>
<dbReference type="AlphaFoldDB" id="A0AA36ASM6"/>
<evidence type="ECO:0000313" key="3">
    <source>
        <dbReference type="Proteomes" id="UP001162480"/>
    </source>
</evidence>
<keyword evidence="3" id="KW-1185">Reference proteome</keyword>
<evidence type="ECO:0000313" key="2">
    <source>
        <dbReference type="EMBL" id="CAI9720943.1"/>
    </source>
</evidence>
<organism evidence="2 3">
    <name type="scientific">Octopus vulgaris</name>
    <name type="common">Common octopus</name>
    <dbReference type="NCBI Taxonomy" id="6645"/>
    <lineage>
        <taxon>Eukaryota</taxon>
        <taxon>Metazoa</taxon>
        <taxon>Spiralia</taxon>
        <taxon>Lophotrochozoa</taxon>
        <taxon>Mollusca</taxon>
        <taxon>Cephalopoda</taxon>
        <taxon>Coleoidea</taxon>
        <taxon>Octopodiformes</taxon>
        <taxon>Octopoda</taxon>
        <taxon>Incirrata</taxon>
        <taxon>Octopodidae</taxon>
        <taxon>Octopus</taxon>
    </lineage>
</organism>
<dbReference type="Proteomes" id="UP001162480">
    <property type="component" value="Chromosome 4"/>
</dbReference>
<evidence type="ECO:0000256" key="1">
    <source>
        <dbReference type="SAM" id="MobiDB-lite"/>
    </source>
</evidence>
<feature type="region of interest" description="Disordered" evidence="1">
    <location>
        <begin position="51"/>
        <end position="83"/>
    </location>
</feature>
<gene>
    <name evidence="2" type="ORF">OCTVUL_1B002694</name>
</gene>
<proteinExistence type="predicted"/>
<accession>A0AA36ASM6</accession>
<feature type="compositionally biased region" description="Acidic residues" evidence="1">
    <location>
        <begin position="51"/>
        <end position="79"/>
    </location>
</feature>
<dbReference type="EMBL" id="OX597817">
    <property type="protein sequence ID" value="CAI9720943.1"/>
    <property type="molecule type" value="Genomic_DNA"/>
</dbReference>
<sequence>MQSAEVIWNSIIIYLRREYNSVQMTTLEKGSFLEFMILNAVCYHYIDEDGDSGDGADDSGDGVDDSDDGTDDSGDGADDEEKRWRDDHRHLQLLLIVYSNTTY</sequence>